<sequence>MNDTPSSTPAPPARRRRRWPYVLAALLLLWLAALGAAARFAPGWIRQAAGDWAAEHGRTLTLGDITLAPLSMTLAVGDVHFADRDGRVLFKAAKVEIDAEPTSLLIGRYHAAALTLTSPETQLYRDRNGLWNWAKLASDLAGKAPPKEESELPKIAVDRIEVKNGRFTFVDETTPGTPPWQFSPLNLVLNDLTTLPAEGGYTLDAEVDGGARLAWKGAMTLQPLTSRGRIEITGMPLKRLAPALHDVVKLPDPAGMLSVQADYRFSLTGPDVRLVASPFNAELKDVTLSAPQSPSRLTLKTLAVENGSLDLENRRVDIGRVRLADGSLAALRAADGTLDWQAVVPPARKIAAEKAPGAPWSLHLARVSVENIALALSDSGFARPIRYQGKLAEAGLTFDQDAGKAPVVSEIAVHLSDNLVADSGGKPLATLLDARLKDASADVDKRRIALGTLTLAAPRIEVTRDKHGRIALADAFAPARRTGPAPAKDATPAWKVTPPRLDVEQGKIVWRDSSTARPVEVAIDDIGGHGSAHDDGSLSVDLAGRAGSGRAGAKVELAPNGALDARLSLAGLPLAPFAPYALSGTPLRLGGGAIGADMTVKAAGGNWHAAGSARLTQLSLLEPGERRPLVAWRELVASGVTASGGPRLAINVAELRLNGAQARLILDEKRQLNIARLFGAKPPKPQAAPEQGEDAPADAELWCAKPAPAPSLPAVNVKTVVVRGSELDFADLGMRPNFATRIHGLKGTINGLSTQPGRRGTITLDGNVDRYGDAKVRGTLAPLSPTDDTDITMAFRNIPITSLNPYSMNFAGWRIDDGRLSTDLRYLLVNRQLKGENRVVINSIKLGEEVHDPDATPLPLRLAVALLEDSDGIIDLNLPIEGSLDEPKFSYGHLVWQAIRNVIVKVVTAPFRALASLFGGEGFDAIHFAPGEAGIAPPEREKLDKLAQVLEKRPRVKVSLAGGVDVGKETKELARARADRAILVAAGLKPAPDLPLPLPDLEDARIQGAVKTVYGREVGLIKLAARLVATPDNRDRYVRLRDEIIAEQKVDASALRALARARGDAAYKALIGRNAVLKDRVTLAEPQTVKADAEGVPLVVKLDATAAEPGSANVPATAGATPAK</sequence>
<organism evidence="1 2">
    <name type="scientific">Crenobacter cavernae</name>
    <dbReference type="NCBI Taxonomy" id="2290923"/>
    <lineage>
        <taxon>Bacteria</taxon>
        <taxon>Pseudomonadati</taxon>
        <taxon>Pseudomonadota</taxon>
        <taxon>Betaproteobacteria</taxon>
        <taxon>Neisseriales</taxon>
        <taxon>Neisseriaceae</taxon>
        <taxon>Crenobacter</taxon>
    </lineage>
</organism>
<protein>
    <submittedName>
        <fullName evidence="1">DUF748 domain-containing protein</fullName>
    </submittedName>
</protein>
<dbReference type="InterPro" id="IPR008023">
    <property type="entry name" value="DUF748"/>
</dbReference>
<dbReference type="InterPro" id="IPR036737">
    <property type="entry name" value="OmpA-like_sf"/>
</dbReference>
<dbReference type="EMBL" id="REGR01000004">
    <property type="protein sequence ID" value="RXZ44120.1"/>
    <property type="molecule type" value="Genomic_DNA"/>
</dbReference>
<dbReference type="RefSeq" id="WP_129212292.1">
    <property type="nucleotide sequence ID" value="NZ_REGR01000004.1"/>
</dbReference>
<evidence type="ECO:0000313" key="1">
    <source>
        <dbReference type="EMBL" id="RXZ44120.1"/>
    </source>
</evidence>
<dbReference type="PANTHER" id="PTHR30441">
    <property type="entry name" value="DUF748 DOMAIN-CONTAINING PROTEIN"/>
    <property type="match status" value="1"/>
</dbReference>
<name>A0ABY0FG34_9NEIS</name>
<dbReference type="Pfam" id="PF05359">
    <property type="entry name" value="DUF748"/>
    <property type="match status" value="1"/>
</dbReference>
<reference evidence="1 2" key="1">
    <citation type="submission" date="2018-10" db="EMBL/GenBank/DDBJ databases">
        <title>Draft genome of Fastidiocella sp. strain 375T, a bacterium isolated from a karstic cave dripping water.</title>
        <authorList>
            <person name="Coelho C."/>
            <person name="Verissimo A."/>
            <person name="Tiago I."/>
        </authorList>
    </citation>
    <scope>NUCLEOTIDE SEQUENCE [LARGE SCALE GENOMIC DNA]</scope>
    <source>
        <strain evidence="1 2">CAVE-375</strain>
    </source>
</reference>
<dbReference type="Gene3D" id="3.30.1330.60">
    <property type="entry name" value="OmpA-like domain"/>
    <property type="match status" value="1"/>
</dbReference>
<proteinExistence type="predicted"/>
<comment type="caution">
    <text evidence="1">The sequence shown here is derived from an EMBL/GenBank/DDBJ whole genome shotgun (WGS) entry which is preliminary data.</text>
</comment>
<dbReference type="Proteomes" id="UP000290682">
    <property type="component" value="Unassembled WGS sequence"/>
</dbReference>
<gene>
    <name evidence="1" type="ORF">EBB06_06145</name>
</gene>
<evidence type="ECO:0000313" key="2">
    <source>
        <dbReference type="Proteomes" id="UP000290682"/>
    </source>
</evidence>
<keyword evidence="2" id="KW-1185">Reference proteome</keyword>
<dbReference type="InterPro" id="IPR052894">
    <property type="entry name" value="AsmA-related"/>
</dbReference>
<accession>A0ABY0FG34</accession>
<dbReference type="PANTHER" id="PTHR30441:SF8">
    <property type="entry name" value="DUF748 DOMAIN-CONTAINING PROTEIN"/>
    <property type="match status" value="1"/>
</dbReference>